<keyword evidence="1" id="KW-0808">Transferase</keyword>
<protein>
    <submittedName>
        <fullName evidence="1">Aminotransferase class IV</fullName>
    </submittedName>
</protein>
<dbReference type="Proteomes" id="UP000593836">
    <property type="component" value="Chromosome"/>
</dbReference>
<dbReference type="Gene3D" id="3.20.10.10">
    <property type="entry name" value="D-amino Acid Aminotransferase, subunit A, domain 2"/>
    <property type="match status" value="1"/>
</dbReference>
<dbReference type="InterPro" id="IPR036038">
    <property type="entry name" value="Aminotransferase-like"/>
</dbReference>
<evidence type="ECO:0000313" key="2">
    <source>
        <dbReference type="Proteomes" id="UP000593836"/>
    </source>
</evidence>
<proteinExistence type="predicted"/>
<sequence>MNKIFLETIRAVDGEILNISYHQKRYESVLESFGISEYMNLEALLNPPKISTCRCRLTYDISKIPHLIDITYHEYKQRDINSLKVVFSNDIEYAIKSVSRDEINALYNKRDDGDDILIIKNLLVSDTSIANIAFFSKGEWITPKSPLLKGTTRARLLDEGKIVEADIKVQDLRSFSKVALLNAMIDFYVLDRCEFLI</sequence>
<keyword evidence="1" id="KW-0032">Aminotransferase</keyword>
<dbReference type="AlphaFoldDB" id="A0A7S7RR16"/>
<organism evidence="1 2">
    <name type="scientific">Candidatus Sulfurimonas marisnigri</name>
    <dbReference type="NCBI Taxonomy" id="2740405"/>
    <lineage>
        <taxon>Bacteria</taxon>
        <taxon>Pseudomonadati</taxon>
        <taxon>Campylobacterota</taxon>
        <taxon>Epsilonproteobacteria</taxon>
        <taxon>Campylobacterales</taxon>
        <taxon>Sulfurimonadaceae</taxon>
        <taxon>Sulfurimonas</taxon>
    </lineage>
</organism>
<gene>
    <name evidence="1" type="ORF">HUE87_01970</name>
</gene>
<dbReference type="Gene3D" id="3.30.470.10">
    <property type="match status" value="1"/>
</dbReference>
<dbReference type="EMBL" id="CP054493">
    <property type="protein sequence ID" value="QOY55035.1"/>
    <property type="molecule type" value="Genomic_DNA"/>
</dbReference>
<dbReference type="KEGG" id="smas:HUE87_01970"/>
<dbReference type="GO" id="GO:0008483">
    <property type="term" value="F:transaminase activity"/>
    <property type="evidence" value="ECO:0007669"/>
    <property type="project" value="UniProtKB-KW"/>
</dbReference>
<evidence type="ECO:0000313" key="1">
    <source>
        <dbReference type="EMBL" id="QOY55035.1"/>
    </source>
</evidence>
<dbReference type="InterPro" id="IPR043131">
    <property type="entry name" value="BCAT-like_N"/>
</dbReference>
<keyword evidence="2" id="KW-1185">Reference proteome</keyword>
<dbReference type="RefSeq" id="WP_194367077.1">
    <property type="nucleotide sequence ID" value="NZ_CP054493.1"/>
</dbReference>
<accession>A0A7S7RR16</accession>
<dbReference type="InterPro" id="IPR043132">
    <property type="entry name" value="BCAT-like_C"/>
</dbReference>
<name>A0A7S7RR16_9BACT</name>
<reference evidence="1 2" key="1">
    <citation type="submission" date="2020-05" db="EMBL/GenBank/DDBJ databases">
        <title>Sulfurimonas marisnigri, sp. nov., and Sulfurimonas baltica, sp. nov., manganese oxide reducing chemolithoautotrophs of the class Epsilonproteobacteria isolated from the pelagic redoxclines of the Black and Baltic Seas and emended description of the genus Sulfurimonas.</title>
        <authorList>
            <person name="Henkel J.V."/>
            <person name="Laudan C."/>
            <person name="Werner J."/>
            <person name="Neu T."/>
            <person name="Plewe S."/>
            <person name="Sproer C."/>
            <person name="Bunk B."/>
            <person name="Schulz-Vogt H.N."/>
        </authorList>
    </citation>
    <scope>NUCLEOTIDE SEQUENCE [LARGE SCALE GENOMIC DNA]</scope>
    <source>
        <strain evidence="1 2">SoZ1</strain>
    </source>
</reference>
<dbReference type="InterPro" id="IPR001544">
    <property type="entry name" value="Aminotrans_IV"/>
</dbReference>
<dbReference type="SUPFAM" id="SSF56752">
    <property type="entry name" value="D-aminoacid aminotransferase-like PLP-dependent enzymes"/>
    <property type="match status" value="1"/>
</dbReference>
<dbReference type="Pfam" id="PF01063">
    <property type="entry name" value="Aminotran_4"/>
    <property type="match status" value="1"/>
</dbReference>